<keyword evidence="2" id="KW-1185">Reference proteome</keyword>
<dbReference type="Proteomes" id="UP000813463">
    <property type="component" value="Chromosome 3"/>
</dbReference>
<proteinExistence type="predicted"/>
<dbReference type="RefSeq" id="XP_021840271.2">
    <property type="nucleotide sequence ID" value="XM_021984579.2"/>
</dbReference>
<dbReference type="Pfam" id="PF10551">
    <property type="entry name" value="MULE"/>
    <property type="match status" value="1"/>
</dbReference>
<dbReference type="InterPro" id="IPR018289">
    <property type="entry name" value="MULE_transposase_dom"/>
</dbReference>
<evidence type="ECO:0000313" key="2">
    <source>
        <dbReference type="Proteomes" id="UP000813463"/>
    </source>
</evidence>
<reference evidence="2" key="1">
    <citation type="journal article" date="2021" name="Nat. Commun.">
        <title>Genomic analyses provide insights into spinach domestication and the genetic basis of agronomic traits.</title>
        <authorList>
            <person name="Cai X."/>
            <person name="Sun X."/>
            <person name="Xu C."/>
            <person name="Sun H."/>
            <person name="Wang X."/>
            <person name="Ge C."/>
            <person name="Zhang Z."/>
            <person name="Wang Q."/>
            <person name="Fei Z."/>
            <person name="Jiao C."/>
            <person name="Wang Q."/>
        </authorList>
    </citation>
    <scope>NUCLEOTIDE SEQUENCE [LARGE SCALE GENOMIC DNA]</scope>
    <source>
        <strain evidence="2">cv. Varoflay</strain>
    </source>
</reference>
<evidence type="ECO:0000259" key="1">
    <source>
        <dbReference type="Pfam" id="PF10551"/>
    </source>
</evidence>
<evidence type="ECO:0000313" key="3">
    <source>
        <dbReference type="RefSeq" id="XP_021840271.2"/>
    </source>
</evidence>
<gene>
    <name evidence="3" type="primary">LOC110780159</name>
</gene>
<organism evidence="2 3">
    <name type="scientific">Spinacia oleracea</name>
    <name type="common">Spinach</name>
    <dbReference type="NCBI Taxonomy" id="3562"/>
    <lineage>
        <taxon>Eukaryota</taxon>
        <taxon>Viridiplantae</taxon>
        <taxon>Streptophyta</taxon>
        <taxon>Embryophyta</taxon>
        <taxon>Tracheophyta</taxon>
        <taxon>Spermatophyta</taxon>
        <taxon>Magnoliopsida</taxon>
        <taxon>eudicotyledons</taxon>
        <taxon>Gunneridae</taxon>
        <taxon>Pentapetalae</taxon>
        <taxon>Caryophyllales</taxon>
        <taxon>Chenopodiaceae</taxon>
        <taxon>Chenopodioideae</taxon>
        <taxon>Anserineae</taxon>
        <taxon>Spinacia</taxon>
    </lineage>
</organism>
<dbReference type="GeneID" id="110780159"/>
<name>A0A9R0I081_SPIOL</name>
<accession>A0A9R0I081</accession>
<dbReference type="PANTHER" id="PTHR47718:SF17">
    <property type="entry name" value="PROTEIN FAR1-RELATED SEQUENCE 5-LIKE"/>
    <property type="match status" value="1"/>
</dbReference>
<protein>
    <submittedName>
        <fullName evidence="3">Protein FAR1-RELATED SEQUENCE 5-like</fullName>
    </submittedName>
</protein>
<sequence>MKQIDGKDSQTLVNKLYDLQLTYPEFFFRVRLNDEGKIECLFWRDSMMLEDYEIYVVVLVFDTTFRTNKYNLICGLFVDINNHWKNTMFACAFIGDETTESFVWVSETFLKAMGGKYPVSLFTDQDAAIAAGIE</sequence>
<dbReference type="PANTHER" id="PTHR47718">
    <property type="entry name" value="OS01G0519700 PROTEIN"/>
    <property type="match status" value="1"/>
</dbReference>
<reference evidence="3" key="2">
    <citation type="submission" date="2025-08" db="UniProtKB">
        <authorList>
            <consortium name="RefSeq"/>
        </authorList>
    </citation>
    <scope>IDENTIFICATION</scope>
    <source>
        <tissue evidence="3">Leaf</tissue>
    </source>
</reference>
<feature type="domain" description="MULE transposase" evidence="1">
    <location>
        <begin position="58"/>
        <end position="133"/>
    </location>
</feature>